<dbReference type="AlphaFoldDB" id="A0A644U810"/>
<dbReference type="GO" id="GO:0004089">
    <property type="term" value="F:carbonate dehydratase activity"/>
    <property type="evidence" value="ECO:0007669"/>
    <property type="project" value="UniProtKB-EC"/>
</dbReference>
<evidence type="ECO:0000256" key="3">
    <source>
        <dbReference type="ARBA" id="ARBA00022833"/>
    </source>
</evidence>
<dbReference type="SUPFAM" id="SSF53056">
    <property type="entry name" value="beta-carbonic anhydrase, cab"/>
    <property type="match status" value="1"/>
</dbReference>
<dbReference type="PROSITE" id="PS00705">
    <property type="entry name" value="PROK_CO2_ANHYDRASE_2"/>
    <property type="match status" value="1"/>
</dbReference>
<name>A0A644U810_9ZZZZ</name>
<dbReference type="EMBL" id="VSSQ01000085">
    <property type="protein sequence ID" value="MPL75087.1"/>
    <property type="molecule type" value="Genomic_DNA"/>
</dbReference>
<dbReference type="GO" id="GO:0015976">
    <property type="term" value="P:carbon utilization"/>
    <property type="evidence" value="ECO:0007669"/>
    <property type="project" value="InterPro"/>
</dbReference>
<protein>
    <recommendedName>
        <fullName evidence="2">carbonic anhydrase</fullName>
        <ecNumber evidence="2">4.2.1.1</ecNumber>
    </recommendedName>
</protein>
<comment type="catalytic activity">
    <reaction evidence="5">
        <text>hydrogencarbonate + H(+) = CO2 + H2O</text>
        <dbReference type="Rhea" id="RHEA:10748"/>
        <dbReference type="ChEBI" id="CHEBI:15377"/>
        <dbReference type="ChEBI" id="CHEBI:15378"/>
        <dbReference type="ChEBI" id="CHEBI:16526"/>
        <dbReference type="ChEBI" id="CHEBI:17544"/>
        <dbReference type="EC" id="4.2.1.1"/>
    </reaction>
</comment>
<evidence type="ECO:0000256" key="4">
    <source>
        <dbReference type="ARBA" id="ARBA00023239"/>
    </source>
</evidence>
<gene>
    <name evidence="6" type="primary">cynT_3</name>
    <name evidence="6" type="ORF">SDC9_20908</name>
</gene>
<dbReference type="PROSITE" id="PS00704">
    <property type="entry name" value="PROK_CO2_ANHYDRASE_1"/>
    <property type="match status" value="1"/>
</dbReference>
<dbReference type="Gene3D" id="3.40.1050.10">
    <property type="entry name" value="Carbonic anhydrase"/>
    <property type="match status" value="1"/>
</dbReference>
<sequence length="219" mass="23532">MRKFYSSAIFTFLLMAILIIPVLASPKTPSLSPDIAQDILIDGNKRFVSERYTDSQTGQARRIELTKGQNPFAVIISCSDSRVPPELIFDQGLGDLFVVRVAGNVLDAIELGSVEYAVEHLGTKLIVVLGHEKCGAVKAAIDDSAELPPNVKAITTKIQPAVAAAITAQSTNIHEAAIDANITNMVAILKADPVIIHTKNVKILGAKYHLTSGEVEFTN</sequence>
<dbReference type="InterPro" id="IPR001765">
    <property type="entry name" value="Carbonic_anhydrase"/>
</dbReference>
<keyword evidence="3" id="KW-0862">Zinc</keyword>
<evidence type="ECO:0000256" key="2">
    <source>
        <dbReference type="ARBA" id="ARBA00012925"/>
    </source>
</evidence>
<reference evidence="6" key="1">
    <citation type="submission" date="2019-08" db="EMBL/GenBank/DDBJ databases">
        <authorList>
            <person name="Kucharzyk K."/>
            <person name="Murdoch R.W."/>
            <person name="Higgins S."/>
            <person name="Loffler F."/>
        </authorList>
    </citation>
    <scope>NUCLEOTIDE SEQUENCE</scope>
</reference>
<accession>A0A644U810</accession>
<evidence type="ECO:0000256" key="5">
    <source>
        <dbReference type="ARBA" id="ARBA00048348"/>
    </source>
</evidence>
<dbReference type="PANTHER" id="PTHR11002:SF79">
    <property type="entry name" value="CARBONIC ANHYDRASE 2"/>
    <property type="match status" value="1"/>
</dbReference>
<dbReference type="InterPro" id="IPR036874">
    <property type="entry name" value="Carbonic_anhydrase_sf"/>
</dbReference>
<dbReference type="CDD" id="cd03378">
    <property type="entry name" value="beta_CA_cladeC"/>
    <property type="match status" value="1"/>
</dbReference>
<dbReference type="EC" id="4.2.1.1" evidence="2"/>
<dbReference type="InterPro" id="IPR015892">
    <property type="entry name" value="Carbonic_anhydrase_CS"/>
</dbReference>
<dbReference type="SMART" id="SM00947">
    <property type="entry name" value="Pro_CA"/>
    <property type="match status" value="1"/>
</dbReference>
<comment type="caution">
    <text evidence="6">The sequence shown here is derived from an EMBL/GenBank/DDBJ whole genome shotgun (WGS) entry which is preliminary data.</text>
</comment>
<evidence type="ECO:0000256" key="1">
    <source>
        <dbReference type="ARBA" id="ARBA00006217"/>
    </source>
</evidence>
<dbReference type="Pfam" id="PF00484">
    <property type="entry name" value="Pro_CA"/>
    <property type="match status" value="1"/>
</dbReference>
<keyword evidence="4 6" id="KW-0456">Lyase</keyword>
<dbReference type="GO" id="GO:0008270">
    <property type="term" value="F:zinc ion binding"/>
    <property type="evidence" value="ECO:0007669"/>
    <property type="project" value="InterPro"/>
</dbReference>
<comment type="similarity">
    <text evidence="1">Belongs to the beta-class carbonic anhydrase family.</text>
</comment>
<organism evidence="6">
    <name type="scientific">bioreactor metagenome</name>
    <dbReference type="NCBI Taxonomy" id="1076179"/>
    <lineage>
        <taxon>unclassified sequences</taxon>
        <taxon>metagenomes</taxon>
        <taxon>ecological metagenomes</taxon>
    </lineage>
</organism>
<evidence type="ECO:0000313" key="6">
    <source>
        <dbReference type="EMBL" id="MPL75087.1"/>
    </source>
</evidence>
<proteinExistence type="inferred from homology"/>
<dbReference type="PANTHER" id="PTHR11002">
    <property type="entry name" value="CARBONIC ANHYDRASE"/>
    <property type="match status" value="1"/>
</dbReference>